<evidence type="ECO:0000256" key="1">
    <source>
        <dbReference type="SAM" id="MobiDB-lite"/>
    </source>
</evidence>
<dbReference type="EMBL" id="JARKIB010000034">
    <property type="protein sequence ID" value="KAJ7761693.1"/>
    <property type="molecule type" value="Genomic_DNA"/>
</dbReference>
<feature type="region of interest" description="Disordered" evidence="1">
    <location>
        <begin position="1"/>
        <end position="38"/>
    </location>
</feature>
<keyword evidence="3" id="KW-1185">Reference proteome</keyword>
<sequence>MSTKEKIPQPEQHSQEQSSLEGQIKETTENTTRGVDTADQIEFGEKIYISAEGAAKIQNGKPRKAVRRAASTDVIPAELCRYREDIVKMAARLRRHRTEGPQSCVRQEIK</sequence>
<proteinExistence type="predicted"/>
<organism evidence="2 3">
    <name type="scientific">Mycena metata</name>
    <dbReference type="NCBI Taxonomy" id="1033252"/>
    <lineage>
        <taxon>Eukaryota</taxon>
        <taxon>Fungi</taxon>
        <taxon>Dikarya</taxon>
        <taxon>Basidiomycota</taxon>
        <taxon>Agaricomycotina</taxon>
        <taxon>Agaricomycetes</taxon>
        <taxon>Agaricomycetidae</taxon>
        <taxon>Agaricales</taxon>
        <taxon>Marasmiineae</taxon>
        <taxon>Mycenaceae</taxon>
        <taxon>Mycena</taxon>
    </lineage>
</organism>
<gene>
    <name evidence="2" type="ORF">B0H16DRAFT_1455898</name>
</gene>
<evidence type="ECO:0000313" key="2">
    <source>
        <dbReference type="EMBL" id="KAJ7761693.1"/>
    </source>
</evidence>
<evidence type="ECO:0000313" key="3">
    <source>
        <dbReference type="Proteomes" id="UP001215598"/>
    </source>
</evidence>
<protein>
    <submittedName>
        <fullName evidence="2">Uncharacterized protein</fullName>
    </submittedName>
</protein>
<accession>A0AAD7JFW1</accession>
<feature type="compositionally biased region" description="Low complexity" evidence="1">
    <location>
        <begin position="9"/>
        <end position="22"/>
    </location>
</feature>
<name>A0AAD7JFW1_9AGAR</name>
<reference evidence="2" key="1">
    <citation type="submission" date="2023-03" db="EMBL/GenBank/DDBJ databases">
        <title>Massive genome expansion in bonnet fungi (Mycena s.s.) driven by repeated elements and novel gene families across ecological guilds.</title>
        <authorList>
            <consortium name="Lawrence Berkeley National Laboratory"/>
            <person name="Harder C.B."/>
            <person name="Miyauchi S."/>
            <person name="Viragh M."/>
            <person name="Kuo A."/>
            <person name="Thoen E."/>
            <person name="Andreopoulos B."/>
            <person name="Lu D."/>
            <person name="Skrede I."/>
            <person name="Drula E."/>
            <person name="Henrissat B."/>
            <person name="Morin E."/>
            <person name="Kohler A."/>
            <person name="Barry K."/>
            <person name="LaButti K."/>
            <person name="Morin E."/>
            <person name="Salamov A."/>
            <person name="Lipzen A."/>
            <person name="Mereny Z."/>
            <person name="Hegedus B."/>
            <person name="Baldrian P."/>
            <person name="Stursova M."/>
            <person name="Weitz H."/>
            <person name="Taylor A."/>
            <person name="Grigoriev I.V."/>
            <person name="Nagy L.G."/>
            <person name="Martin F."/>
            <person name="Kauserud H."/>
        </authorList>
    </citation>
    <scope>NUCLEOTIDE SEQUENCE</scope>
    <source>
        <strain evidence="2">CBHHK182m</strain>
    </source>
</reference>
<dbReference type="AlphaFoldDB" id="A0AAD7JFW1"/>
<dbReference type="Proteomes" id="UP001215598">
    <property type="component" value="Unassembled WGS sequence"/>
</dbReference>
<comment type="caution">
    <text evidence="2">The sequence shown here is derived from an EMBL/GenBank/DDBJ whole genome shotgun (WGS) entry which is preliminary data.</text>
</comment>